<dbReference type="InterPro" id="IPR016963">
    <property type="entry name" value="Glycoporin_RafY"/>
</dbReference>
<keyword evidence="3" id="KW-1185">Reference proteome</keyword>
<dbReference type="Pfam" id="PF16966">
    <property type="entry name" value="Porin_8"/>
    <property type="match status" value="1"/>
</dbReference>
<gene>
    <name evidence="2" type="ORF">ACGRQ9_18165</name>
</gene>
<feature type="signal peptide" evidence="1">
    <location>
        <begin position="1"/>
        <end position="21"/>
    </location>
</feature>
<evidence type="ECO:0000313" key="2">
    <source>
        <dbReference type="EMBL" id="MFH0267369.1"/>
    </source>
</evidence>
<sequence>MKKINILFSPLLFLTPLLSFADTNIISNQKGNLTIGGNIEFNVNYQDKDYNDGDKEFNQDGRVLVDLEGNKYLKNGHFVKIKAQPLFESTGNVNLDDAYFEFGEIDGWIIKVGRYESYDMFPVGLDVFLEYSGDTSNELYLDGSAYSYQMKEGRGRGSDGQLMYYEDFGNLYFELGAMLGDRSGLFADSNGSKRYHGENIIETKDSVLIRPVIAYKVNNIKLALSMETNLVKNAIVDENGTDISDRLGYGFTTNWENDNLSINFNMAYMDAVEESNFSTGINAVWKKFGLGYVYSYNKYDDDNWADGSVNLSTIYTSYRFDNMLEIEDFSILLGAYYTTASNDLDTQSINADFEEDSDYGFRVRFFYSF</sequence>
<comment type="caution">
    <text evidence="2">The sequence shown here is derived from an EMBL/GenBank/DDBJ whole genome shotgun (WGS) entry which is preliminary data.</text>
</comment>
<protein>
    <submittedName>
        <fullName evidence="2">Carbohydrate porin</fullName>
    </submittedName>
</protein>
<keyword evidence="1" id="KW-0732">Signal</keyword>
<proteinExistence type="predicted"/>
<accession>A0ABW7J2M5</accession>
<name>A0ABW7J2M5_9VIBR</name>
<dbReference type="EMBL" id="JBIHSN010000004">
    <property type="protein sequence ID" value="MFH0267369.1"/>
    <property type="molecule type" value="Genomic_DNA"/>
</dbReference>
<evidence type="ECO:0000256" key="1">
    <source>
        <dbReference type="SAM" id="SignalP"/>
    </source>
</evidence>
<dbReference type="SUPFAM" id="SSF56935">
    <property type="entry name" value="Porins"/>
    <property type="match status" value="1"/>
</dbReference>
<organism evidence="2 3">
    <name type="scientific">Vibrio rumoiensis</name>
    <dbReference type="NCBI Taxonomy" id="76258"/>
    <lineage>
        <taxon>Bacteria</taxon>
        <taxon>Pseudomonadati</taxon>
        <taxon>Pseudomonadota</taxon>
        <taxon>Gammaproteobacteria</taxon>
        <taxon>Vibrionales</taxon>
        <taxon>Vibrionaceae</taxon>
        <taxon>Vibrio</taxon>
    </lineage>
</organism>
<evidence type="ECO:0000313" key="3">
    <source>
        <dbReference type="Proteomes" id="UP001607151"/>
    </source>
</evidence>
<reference evidence="2 3" key="1">
    <citation type="submission" date="2024-10" db="EMBL/GenBank/DDBJ databases">
        <authorList>
            <person name="Yibar A."/>
            <person name="Saticioglu I.B."/>
            <person name="Duman M."/>
            <person name="Ajmi N."/>
            <person name="Gurler F."/>
            <person name="Ay H."/>
            <person name="Onuk E."/>
            <person name="Guler S."/>
            <person name="Romalde J.L."/>
        </authorList>
    </citation>
    <scope>NUCLEOTIDE SEQUENCE [LARGE SCALE GENOMIC DNA]</scope>
    <source>
        <strain evidence="2 3">14-MA-B</strain>
    </source>
</reference>
<dbReference type="Proteomes" id="UP001607151">
    <property type="component" value="Unassembled WGS sequence"/>
</dbReference>
<feature type="chain" id="PRO_5047385014" evidence="1">
    <location>
        <begin position="22"/>
        <end position="369"/>
    </location>
</feature>
<dbReference type="RefSeq" id="WP_394608881.1">
    <property type="nucleotide sequence ID" value="NZ_JBIHSN010000004.1"/>
</dbReference>